<dbReference type="AlphaFoldDB" id="A0A4U5W964"/>
<dbReference type="EMBL" id="SZPR01000031">
    <property type="protein sequence ID" value="TKS98108.1"/>
    <property type="molecule type" value="Genomic_DNA"/>
</dbReference>
<sequence length="95" mass="10704">MATGRKGSRRIVVDGTTYRWRLRRRHQALCDRPCTYAVQHADTLMMKAQPGARKAVDRVFRPIQPGTRKECPLATPHRFNWQSAGTALRGSSGPS</sequence>
<proteinExistence type="predicted"/>
<dbReference type="Proteomes" id="UP000308632">
    <property type="component" value="Unassembled WGS sequence"/>
</dbReference>
<evidence type="ECO:0000313" key="2">
    <source>
        <dbReference type="Proteomes" id="UP000308632"/>
    </source>
</evidence>
<evidence type="ECO:0000313" key="1">
    <source>
        <dbReference type="EMBL" id="TKS98108.1"/>
    </source>
</evidence>
<organism evidence="1 2">
    <name type="scientific">Streptomyces galbus</name>
    <dbReference type="NCBI Taxonomy" id="33898"/>
    <lineage>
        <taxon>Bacteria</taxon>
        <taxon>Bacillati</taxon>
        <taxon>Actinomycetota</taxon>
        <taxon>Actinomycetes</taxon>
        <taxon>Kitasatosporales</taxon>
        <taxon>Streptomycetaceae</taxon>
        <taxon>Streptomyces</taxon>
    </lineage>
</organism>
<name>A0A4U5W964_STRGB</name>
<reference evidence="1 2" key="1">
    <citation type="submission" date="2019-04" db="EMBL/GenBank/DDBJ databases">
        <title>Streptomyces lasaliensis sp.nov., an Actinomycete isolated from soil which produces the polyether antibiotic lasalocid.</title>
        <authorList>
            <person name="Erwin G."/>
            <person name="Haber C."/>
        </authorList>
    </citation>
    <scope>NUCLEOTIDE SEQUENCE [LARGE SCALE GENOMIC DNA]</scope>
    <source>
        <strain evidence="1 2">DSM 40089</strain>
    </source>
</reference>
<gene>
    <name evidence="1" type="ORF">E4U92_31160</name>
</gene>
<comment type="caution">
    <text evidence="1">The sequence shown here is derived from an EMBL/GenBank/DDBJ whole genome shotgun (WGS) entry which is preliminary data.</text>
</comment>
<protein>
    <submittedName>
        <fullName evidence="1">Uncharacterized protein</fullName>
    </submittedName>
</protein>
<accession>A0A4U5W964</accession>